<organism evidence="1 2">
    <name type="scientific">Pseudomonas putida</name>
    <name type="common">Arthrobacter siderocapsulatus</name>
    <dbReference type="NCBI Taxonomy" id="303"/>
    <lineage>
        <taxon>Bacteria</taxon>
        <taxon>Pseudomonadati</taxon>
        <taxon>Pseudomonadota</taxon>
        <taxon>Gammaproteobacteria</taxon>
        <taxon>Pseudomonadales</taxon>
        <taxon>Pseudomonadaceae</taxon>
        <taxon>Pseudomonas</taxon>
    </lineage>
</organism>
<comment type="caution">
    <text evidence="1">The sequence shown here is derived from an EMBL/GenBank/DDBJ whole genome shotgun (WGS) entry which is preliminary data.</text>
</comment>
<dbReference type="EMBL" id="LUCV01000035">
    <property type="protein sequence ID" value="OAI88224.1"/>
    <property type="molecule type" value="Genomic_DNA"/>
</dbReference>
<dbReference type="AlphaFoldDB" id="A0A177SJ15"/>
<reference evidence="1 2" key="1">
    <citation type="submission" date="2016-03" db="EMBL/GenBank/DDBJ databases">
        <title>Draft Genome Assembly of Pseudomonas putida strain CBF10-2.</title>
        <authorList>
            <person name="Iyer R.S."/>
            <person name="Damania A."/>
        </authorList>
    </citation>
    <scope>NUCLEOTIDE SEQUENCE [LARGE SCALE GENOMIC DNA]</scope>
    <source>
        <strain evidence="1 2">CBF10-2</strain>
    </source>
</reference>
<gene>
    <name evidence="1" type="ORF">AYO28_24465</name>
</gene>
<evidence type="ECO:0008006" key="3">
    <source>
        <dbReference type="Google" id="ProtNLM"/>
    </source>
</evidence>
<name>A0A177SJ15_PSEPU</name>
<sequence length="60" mass="6342">MATISIMSVVGSAVPSPLRDVGLLVCWYLVRDGEKIGGPILSLPDAEARARDIAARSFEA</sequence>
<dbReference type="Proteomes" id="UP000077752">
    <property type="component" value="Unassembled WGS sequence"/>
</dbReference>
<evidence type="ECO:0000313" key="1">
    <source>
        <dbReference type="EMBL" id="OAI88224.1"/>
    </source>
</evidence>
<evidence type="ECO:0000313" key="2">
    <source>
        <dbReference type="Proteomes" id="UP000077752"/>
    </source>
</evidence>
<proteinExistence type="predicted"/>
<protein>
    <recommendedName>
        <fullName evidence="3">Filamentous hemagglutinin</fullName>
    </recommendedName>
</protein>
<accession>A0A177SJ15</accession>
<dbReference type="RefSeq" id="WP_064303857.1">
    <property type="nucleotide sequence ID" value="NZ_LUCV01000035.1"/>
</dbReference>